<gene>
    <name evidence="2" type="ORF">HPP92_019264</name>
</gene>
<sequence length="85" mass="9623">MPRKQEKEEKHKNGDPGPAKSTHRIISRLAFKRLRKVRSLFIERMGGVIFDSSSTINAHDSVKNSMIVNGKHPTIEIEQKAVLTT</sequence>
<feature type="compositionally biased region" description="Basic and acidic residues" evidence="1">
    <location>
        <begin position="1"/>
        <end position="14"/>
    </location>
</feature>
<feature type="region of interest" description="Disordered" evidence="1">
    <location>
        <begin position="1"/>
        <end position="23"/>
    </location>
</feature>
<dbReference type="EMBL" id="JADCNM010000010">
    <property type="protein sequence ID" value="KAG0465100.1"/>
    <property type="molecule type" value="Genomic_DNA"/>
</dbReference>
<dbReference type="AlphaFoldDB" id="A0A835ULI5"/>
<organism evidence="2 3">
    <name type="scientific">Vanilla planifolia</name>
    <name type="common">Vanilla</name>
    <dbReference type="NCBI Taxonomy" id="51239"/>
    <lineage>
        <taxon>Eukaryota</taxon>
        <taxon>Viridiplantae</taxon>
        <taxon>Streptophyta</taxon>
        <taxon>Embryophyta</taxon>
        <taxon>Tracheophyta</taxon>
        <taxon>Spermatophyta</taxon>
        <taxon>Magnoliopsida</taxon>
        <taxon>Liliopsida</taxon>
        <taxon>Asparagales</taxon>
        <taxon>Orchidaceae</taxon>
        <taxon>Vanilloideae</taxon>
        <taxon>Vanilleae</taxon>
        <taxon>Vanilla</taxon>
    </lineage>
</organism>
<name>A0A835ULI5_VANPL</name>
<protein>
    <submittedName>
        <fullName evidence="2">Uncharacterized protein</fullName>
    </submittedName>
</protein>
<comment type="caution">
    <text evidence="2">The sequence shown here is derived from an EMBL/GenBank/DDBJ whole genome shotgun (WGS) entry which is preliminary data.</text>
</comment>
<reference evidence="2 3" key="1">
    <citation type="journal article" date="2020" name="Nat. Food">
        <title>A phased Vanilla planifolia genome enables genetic improvement of flavour and production.</title>
        <authorList>
            <person name="Hasing T."/>
            <person name="Tang H."/>
            <person name="Brym M."/>
            <person name="Khazi F."/>
            <person name="Huang T."/>
            <person name="Chambers A.H."/>
        </authorList>
    </citation>
    <scope>NUCLEOTIDE SEQUENCE [LARGE SCALE GENOMIC DNA]</scope>
    <source>
        <tissue evidence="2">Leaf</tissue>
    </source>
</reference>
<accession>A0A835ULI5</accession>
<dbReference type="Proteomes" id="UP000639772">
    <property type="component" value="Chromosome 10"/>
</dbReference>
<evidence type="ECO:0000313" key="2">
    <source>
        <dbReference type="EMBL" id="KAG0465100.1"/>
    </source>
</evidence>
<evidence type="ECO:0000256" key="1">
    <source>
        <dbReference type="SAM" id="MobiDB-lite"/>
    </source>
</evidence>
<evidence type="ECO:0000313" key="3">
    <source>
        <dbReference type="Proteomes" id="UP000639772"/>
    </source>
</evidence>
<proteinExistence type="predicted"/>